<gene>
    <name evidence="6" type="primary">dmlR</name>
    <name evidence="6" type="ORF">Bravens_00022</name>
</gene>
<accession>A0A150HCD7</accession>
<dbReference type="InterPro" id="IPR005119">
    <property type="entry name" value="LysR_subst-bd"/>
</dbReference>
<evidence type="ECO:0000256" key="3">
    <source>
        <dbReference type="ARBA" id="ARBA00023125"/>
    </source>
</evidence>
<dbReference type="RefSeq" id="WP_244878083.1">
    <property type="nucleotide sequence ID" value="NZ_LQQC01000001.1"/>
</dbReference>
<protein>
    <submittedName>
        <fullName evidence="6">HTH-type transcriptional regulator DmlR</fullName>
    </submittedName>
</protein>
<dbReference type="AlphaFoldDB" id="A0A150HCD7"/>
<dbReference type="Pfam" id="PF00126">
    <property type="entry name" value="HTH_1"/>
    <property type="match status" value="1"/>
</dbReference>
<evidence type="ECO:0000256" key="2">
    <source>
        <dbReference type="ARBA" id="ARBA00023015"/>
    </source>
</evidence>
<keyword evidence="7" id="KW-1185">Reference proteome</keyword>
<dbReference type="Proteomes" id="UP000243589">
    <property type="component" value="Unassembled WGS sequence"/>
</dbReference>
<dbReference type="SUPFAM" id="SSF46785">
    <property type="entry name" value="Winged helix' DNA-binding domain"/>
    <property type="match status" value="1"/>
</dbReference>
<proteinExistence type="inferred from homology"/>
<dbReference type="InterPro" id="IPR000847">
    <property type="entry name" value="LysR_HTH_N"/>
</dbReference>
<dbReference type="PROSITE" id="PS50931">
    <property type="entry name" value="HTH_LYSR"/>
    <property type="match status" value="1"/>
</dbReference>
<keyword evidence="2" id="KW-0805">Transcription regulation</keyword>
<evidence type="ECO:0000256" key="4">
    <source>
        <dbReference type="ARBA" id="ARBA00023163"/>
    </source>
</evidence>
<dbReference type="GO" id="GO:0043565">
    <property type="term" value="F:sequence-specific DNA binding"/>
    <property type="evidence" value="ECO:0007669"/>
    <property type="project" value="TreeGrafter"/>
</dbReference>
<dbReference type="SUPFAM" id="SSF53850">
    <property type="entry name" value="Periplasmic binding protein-like II"/>
    <property type="match status" value="1"/>
</dbReference>
<keyword evidence="3" id="KW-0238">DNA-binding</keyword>
<dbReference type="PANTHER" id="PTHR30537:SF3">
    <property type="entry name" value="TRANSCRIPTIONAL REGULATORY PROTEIN"/>
    <property type="match status" value="1"/>
</dbReference>
<sequence>MNVSRPPVSPDDLLALLAVSRLGKYTAAAASMGVTHTTVSRRIANLEKAIGETLLTATPDGWELSAAGRRLMPGAEMIEKALGSIQADAPDTSMYGNVRIACPEAFAMFYAVDALAQLQAEHKRLNIEMTTSTQRARQHRSGFDVEIVVEKPDVSNATVHHLRPYELGFYASESYLSTAQAPQTTEDLRAHRLIYYAEHSLGVASLESAWNVLPEPAGHFYSNSALAHVQSCRRGVGVALLPTFAGEGLTRVIPDFSLPVHYWAVVRPEALRRTAVQAVVRALTVPDGE</sequence>
<reference evidence="6 7" key="1">
    <citation type="submission" date="2016-01" db="EMBL/GenBank/DDBJ databases">
        <title>Use of Whole Genome Sequencing to ascertain that Brevibacterium massiliense (Roux, Raoult 2009) is a later heterotypic synonym of Brevibacterium ravenspurgense (Mages 2008).</title>
        <authorList>
            <person name="Bernier A.-M."/>
            <person name="Burdz T."/>
            <person name="Huynh C."/>
            <person name="Pachecho A.L."/>
            <person name="Wiebe D."/>
            <person name="Bonner C."/>
            <person name="Bernard K."/>
        </authorList>
    </citation>
    <scope>NUCLEOTIDE SEQUENCE [LARGE SCALE GENOMIC DNA]</scope>
    <source>
        <strain evidence="6 7">CCUG56047</strain>
    </source>
</reference>
<dbReference type="InterPro" id="IPR036390">
    <property type="entry name" value="WH_DNA-bd_sf"/>
</dbReference>
<dbReference type="Gene3D" id="1.10.10.10">
    <property type="entry name" value="Winged helix-like DNA-binding domain superfamily/Winged helix DNA-binding domain"/>
    <property type="match status" value="1"/>
</dbReference>
<comment type="similarity">
    <text evidence="1">Belongs to the LysR transcriptional regulatory family.</text>
</comment>
<dbReference type="Pfam" id="PF03466">
    <property type="entry name" value="LysR_substrate"/>
    <property type="match status" value="1"/>
</dbReference>
<keyword evidence="4" id="KW-0804">Transcription</keyword>
<comment type="caution">
    <text evidence="6">The sequence shown here is derived from an EMBL/GenBank/DDBJ whole genome shotgun (WGS) entry which is preliminary data.</text>
</comment>
<name>A0A150HCD7_9MICO</name>
<evidence type="ECO:0000259" key="5">
    <source>
        <dbReference type="PROSITE" id="PS50931"/>
    </source>
</evidence>
<dbReference type="EMBL" id="LQQC01000001">
    <property type="protein sequence ID" value="KXZ59807.1"/>
    <property type="molecule type" value="Genomic_DNA"/>
</dbReference>
<evidence type="ECO:0000256" key="1">
    <source>
        <dbReference type="ARBA" id="ARBA00009437"/>
    </source>
</evidence>
<dbReference type="GO" id="GO:0003700">
    <property type="term" value="F:DNA-binding transcription factor activity"/>
    <property type="evidence" value="ECO:0007669"/>
    <property type="project" value="InterPro"/>
</dbReference>
<dbReference type="InterPro" id="IPR036388">
    <property type="entry name" value="WH-like_DNA-bd_sf"/>
</dbReference>
<dbReference type="PANTHER" id="PTHR30537">
    <property type="entry name" value="HTH-TYPE TRANSCRIPTIONAL REGULATOR"/>
    <property type="match status" value="1"/>
</dbReference>
<organism evidence="6 7">
    <name type="scientific">Brevibacterium ravenspurgense</name>
    <dbReference type="NCBI Taxonomy" id="479117"/>
    <lineage>
        <taxon>Bacteria</taxon>
        <taxon>Bacillati</taxon>
        <taxon>Actinomycetota</taxon>
        <taxon>Actinomycetes</taxon>
        <taxon>Micrococcales</taxon>
        <taxon>Brevibacteriaceae</taxon>
        <taxon>Brevibacterium</taxon>
    </lineage>
</organism>
<evidence type="ECO:0000313" key="7">
    <source>
        <dbReference type="Proteomes" id="UP000243589"/>
    </source>
</evidence>
<dbReference type="Gene3D" id="3.40.190.290">
    <property type="match status" value="1"/>
</dbReference>
<dbReference type="GO" id="GO:0006351">
    <property type="term" value="P:DNA-templated transcription"/>
    <property type="evidence" value="ECO:0007669"/>
    <property type="project" value="TreeGrafter"/>
</dbReference>
<dbReference type="PATRIC" id="fig|479117.4.peg.22"/>
<feature type="domain" description="HTH lysR-type" evidence="5">
    <location>
        <begin position="8"/>
        <end position="65"/>
    </location>
</feature>
<dbReference type="InterPro" id="IPR058163">
    <property type="entry name" value="LysR-type_TF_proteobact-type"/>
</dbReference>
<evidence type="ECO:0000313" key="6">
    <source>
        <dbReference type="EMBL" id="KXZ59807.1"/>
    </source>
</evidence>